<evidence type="ECO:0000256" key="4">
    <source>
        <dbReference type="SAM" id="Coils"/>
    </source>
</evidence>
<evidence type="ECO:0000313" key="7">
    <source>
        <dbReference type="EMBL" id="ALC41132.1"/>
    </source>
</evidence>
<dbReference type="GO" id="GO:0060271">
    <property type="term" value="P:cilium assembly"/>
    <property type="evidence" value="ECO:0007669"/>
    <property type="project" value="TreeGrafter"/>
</dbReference>
<dbReference type="SMR" id="A0A0M4EUK7"/>
<feature type="compositionally biased region" description="Low complexity" evidence="5">
    <location>
        <begin position="140"/>
        <end position="153"/>
    </location>
</feature>
<dbReference type="Proteomes" id="UP000494163">
    <property type="component" value="Chromosome 2R"/>
</dbReference>
<feature type="compositionally biased region" description="Acidic residues" evidence="5">
    <location>
        <begin position="70"/>
        <end position="79"/>
    </location>
</feature>
<dbReference type="OrthoDB" id="10254794at2759"/>
<feature type="compositionally biased region" description="Basic and acidic residues" evidence="5">
    <location>
        <begin position="80"/>
        <end position="104"/>
    </location>
</feature>
<evidence type="ECO:0000259" key="6">
    <source>
        <dbReference type="Pfam" id="PF13870"/>
    </source>
</evidence>
<proteinExistence type="predicted"/>
<dbReference type="InterPro" id="IPR025254">
    <property type="entry name" value="CCDC113/CCDC96_CC"/>
</dbReference>
<feature type="compositionally biased region" description="Low complexity" evidence="5">
    <location>
        <begin position="22"/>
        <end position="34"/>
    </location>
</feature>
<protein>
    <submittedName>
        <fullName evidence="7">CG4714</fullName>
    </submittedName>
</protein>
<evidence type="ECO:0000256" key="3">
    <source>
        <dbReference type="ARBA" id="ARBA00023273"/>
    </source>
</evidence>
<dbReference type="PANTHER" id="PTHR15654:SF1">
    <property type="entry name" value="COILED-COIL DOMAIN-CONTAINING PROTEIN 96"/>
    <property type="match status" value="1"/>
</dbReference>
<feature type="compositionally biased region" description="Acidic residues" evidence="5">
    <location>
        <begin position="120"/>
        <end position="130"/>
    </location>
</feature>
<name>A0A0M4EUK7_DROBS</name>
<dbReference type="AlphaFoldDB" id="A0A0M4EUK7"/>
<feature type="domain" description="CCDC113/CCDC96 coiled-coil" evidence="6">
    <location>
        <begin position="499"/>
        <end position="674"/>
    </location>
</feature>
<keyword evidence="3" id="KW-0966">Cell projection</keyword>
<keyword evidence="2 4" id="KW-0175">Coiled coil</keyword>
<feature type="region of interest" description="Disordered" evidence="5">
    <location>
        <begin position="221"/>
        <end position="280"/>
    </location>
</feature>
<accession>A0A0M4EUK7</accession>
<gene>
    <name evidence="7" type="ORF">Dbus_chr2Rg711</name>
</gene>
<feature type="compositionally biased region" description="Basic and acidic residues" evidence="5">
    <location>
        <begin position="228"/>
        <end position="243"/>
    </location>
</feature>
<dbReference type="EMBL" id="CP012524">
    <property type="protein sequence ID" value="ALC41132.1"/>
    <property type="molecule type" value="Genomic_DNA"/>
</dbReference>
<reference evidence="7 8" key="1">
    <citation type="submission" date="2015-08" db="EMBL/GenBank/DDBJ databases">
        <title>Ancestral chromatin configuration constrains chromatin evolution on differentiating sex chromosomes in Drosophila.</title>
        <authorList>
            <person name="Zhou Q."/>
            <person name="Bachtrog D."/>
        </authorList>
    </citation>
    <scope>NUCLEOTIDE SEQUENCE [LARGE SCALE GENOMIC DNA]</scope>
    <source>
        <tissue evidence="7">Whole larvae</tissue>
    </source>
</reference>
<feature type="compositionally biased region" description="Acidic residues" evidence="5">
    <location>
        <begin position="250"/>
        <end position="263"/>
    </location>
</feature>
<evidence type="ECO:0000313" key="8">
    <source>
        <dbReference type="Proteomes" id="UP000494163"/>
    </source>
</evidence>
<dbReference type="GO" id="GO:0036064">
    <property type="term" value="C:ciliary basal body"/>
    <property type="evidence" value="ECO:0007669"/>
    <property type="project" value="TreeGrafter"/>
</dbReference>
<organism evidence="7 8">
    <name type="scientific">Drosophila busckii</name>
    <name type="common">Fruit fly</name>
    <dbReference type="NCBI Taxonomy" id="30019"/>
    <lineage>
        <taxon>Eukaryota</taxon>
        <taxon>Metazoa</taxon>
        <taxon>Ecdysozoa</taxon>
        <taxon>Arthropoda</taxon>
        <taxon>Hexapoda</taxon>
        <taxon>Insecta</taxon>
        <taxon>Pterygota</taxon>
        <taxon>Neoptera</taxon>
        <taxon>Endopterygota</taxon>
        <taxon>Diptera</taxon>
        <taxon>Brachycera</taxon>
        <taxon>Muscomorpha</taxon>
        <taxon>Ephydroidea</taxon>
        <taxon>Drosophilidae</taxon>
        <taxon>Drosophila</taxon>
    </lineage>
</organism>
<keyword evidence="8" id="KW-1185">Reference proteome</keyword>
<feature type="compositionally biased region" description="Acidic residues" evidence="5">
    <location>
        <begin position="172"/>
        <end position="181"/>
    </location>
</feature>
<dbReference type="InterPro" id="IPR051885">
    <property type="entry name" value="CC_CF"/>
</dbReference>
<evidence type="ECO:0000256" key="1">
    <source>
        <dbReference type="ARBA" id="ARBA00004138"/>
    </source>
</evidence>
<evidence type="ECO:0000256" key="5">
    <source>
        <dbReference type="SAM" id="MobiDB-lite"/>
    </source>
</evidence>
<evidence type="ECO:0000256" key="2">
    <source>
        <dbReference type="ARBA" id="ARBA00023054"/>
    </source>
</evidence>
<dbReference type="GO" id="GO:0005930">
    <property type="term" value="C:axoneme"/>
    <property type="evidence" value="ECO:0007669"/>
    <property type="project" value="TreeGrafter"/>
</dbReference>
<dbReference type="OMA" id="MIITQDF"/>
<feature type="coiled-coil region" evidence="4">
    <location>
        <begin position="484"/>
        <end position="540"/>
    </location>
</feature>
<feature type="compositionally biased region" description="Acidic residues" evidence="5">
    <location>
        <begin position="35"/>
        <end position="58"/>
    </location>
</feature>
<dbReference type="STRING" id="30019.A0A0M4EUK7"/>
<feature type="region of interest" description="Disordered" evidence="5">
    <location>
        <begin position="22"/>
        <end position="188"/>
    </location>
</feature>
<comment type="subcellular location">
    <subcellularLocation>
        <location evidence="1">Cell projection</location>
        <location evidence="1">Cilium</location>
    </subcellularLocation>
</comment>
<dbReference type="Pfam" id="PF13870">
    <property type="entry name" value="CCDC113_CCDC96_CC"/>
    <property type="match status" value="1"/>
</dbReference>
<feature type="coiled-coil region" evidence="4">
    <location>
        <begin position="652"/>
        <end position="679"/>
    </location>
</feature>
<dbReference type="PANTHER" id="PTHR15654">
    <property type="entry name" value="COILED-COIL DOMAIN-CONTAINING PROTEIN 113-RELATED"/>
    <property type="match status" value="1"/>
</dbReference>
<sequence>MEGDTEKPTDAAETVLEIAVEAAAEVATEAPTEAAAEEGEATDAEPEQSEAAEGEEQQPEGAAKAKTEDQTDNEEDGEKTEEQRKAERRERLKAQRDMRFKTGDSVEEIITSYVPYKADEEQEEEEEGDDGLTTLQTEYTSATSSSTSSSASAKSDISEQALDALLNLHSDNEDEDEDEDLLAPPQGADTVKAKADFLNFFDVPSLSDISEDVSIVQPVVRKSRKQKRATEVDPTRDEGKFVDRLTGQPLDEDEEELPVEEEQEKPAESTESSSSSDDSDKLAELDLLPGIQSFVQPTETADAMEVFVHFQQSFIKPSSIVVDEGEIEAMRQKREVLQITIDFLFELFNNVVTEAENVHADTALKAKLNNEKLLDKMIDMRDRLYFEKEINQYLNSKMGDYYKRAKNFRVFSKMERTASEVEHTRYKQALVLVDHNMKLAAEAKKKNAYLMSSVLMDLQYVQNIAFHSEEHLEETIMRTLVVNNSDHLRRLVEMELKRMNLKRNEISDTRLFLITRKHTLARITDKIKKLEQINEDLCIDDFIAIQNQVVALDKKIEERNNDLKKLRYNYHTELHLTQHNREKALSLVKKLDHNKFKLRQQRTIQRNLRESLYQAKLNRGRMRKQHSDLSFQGGLLSMPALMHDYDVTVAKVEAKQLKLRELRENCKRVKMRITELETRCT</sequence>